<dbReference type="Pfam" id="PF02310">
    <property type="entry name" value="B12-binding"/>
    <property type="match status" value="1"/>
</dbReference>
<gene>
    <name evidence="6" type="ORF">DC3_44320</name>
</gene>
<name>A0A511N8E8_DEIC1</name>
<evidence type="ECO:0000313" key="7">
    <source>
        <dbReference type="Proteomes" id="UP000321306"/>
    </source>
</evidence>
<dbReference type="Pfam" id="PF13411">
    <property type="entry name" value="MerR_1"/>
    <property type="match status" value="1"/>
</dbReference>
<dbReference type="RefSeq" id="WP_146888161.1">
    <property type="nucleotide sequence ID" value="NZ_BJXB01000024.1"/>
</dbReference>
<dbReference type="Gene3D" id="1.10.1240.10">
    <property type="entry name" value="Methionine synthase domain"/>
    <property type="match status" value="1"/>
</dbReference>
<protein>
    <submittedName>
        <fullName evidence="6">MerR family transcriptional regulator</fullName>
    </submittedName>
</protein>
<dbReference type="InterPro" id="IPR047057">
    <property type="entry name" value="MerR_fam"/>
</dbReference>
<evidence type="ECO:0000259" key="5">
    <source>
        <dbReference type="PROSITE" id="PS51332"/>
    </source>
</evidence>
<proteinExistence type="predicted"/>
<dbReference type="Gene3D" id="1.10.1660.10">
    <property type="match status" value="1"/>
</dbReference>
<dbReference type="InterPro" id="IPR003759">
    <property type="entry name" value="Cbl-bd_cap"/>
</dbReference>
<dbReference type="SUPFAM" id="SSF46955">
    <property type="entry name" value="Putative DNA-binding domain"/>
    <property type="match status" value="1"/>
</dbReference>
<dbReference type="GO" id="GO:0003700">
    <property type="term" value="F:DNA-binding transcription factor activity"/>
    <property type="evidence" value="ECO:0007669"/>
    <property type="project" value="InterPro"/>
</dbReference>
<dbReference type="EMBL" id="BJXB01000024">
    <property type="protein sequence ID" value="GEM48797.1"/>
    <property type="molecule type" value="Genomic_DNA"/>
</dbReference>
<keyword evidence="2" id="KW-0238">DNA-binding</keyword>
<dbReference type="Pfam" id="PF02607">
    <property type="entry name" value="B12-binding_2"/>
    <property type="match status" value="1"/>
</dbReference>
<comment type="caution">
    <text evidence="6">The sequence shown here is derived from an EMBL/GenBank/DDBJ whole genome shotgun (WGS) entry which is preliminary data.</text>
</comment>
<evidence type="ECO:0000313" key="6">
    <source>
        <dbReference type="EMBL" id="GEM48797.1"/>
    </source>
</evidence>
<dbReference type="AlphaFoldDB" id="A0A511N8E8"/>
<dbReference type="Proteomes" id="UP000321306">
    <property type="component" value="Unassembled WGS sequence"/>
</dbReference>
<keyword evidence="1" id="KW-0805">Transcription regulation</keyword>
<dbReference type="OrthoDB" id="9800334at2"/>
<dbReference type="SMART" id="SM00422">
    <property type="entry name" value="HTH_MERR"/>
    <property type="match status" value="1"/>
</dbReference>
<evidence type="ECO:0000256" key="2">
    <source>
        <dbReference type="ARBA" id="ARBA00023125"/>
    </source>
</evidence>
<feature type="domain" description="B12-binding" evidence="5">
    <location>
        <begin position="175"/>
        <end position="298"/>
    </location>
</feature>
<sequence length="298" mass="32865">MNKTTPLYTASEVEERTGIAANTLRQWERRYGIPNPSRAANGYRLYSQNDLECIQFIQAHIENGVTVSRAVELLKQKQDPGTPQSPDNEHTKVVQDLVEACLKSDQNRASQLINYASISFTVEEVLLKVIEPTLTYMGEMWAQGHITVAEEHQATAFLRGRIQILLDLLGQPLEGPKVMVACAPGEYHEIGPLMISVLLRKRGVQVHYIGANTPLDDLIRYTHAHSGHAILLSLGLAADTQLLRRHAEELKQLDIPVIMGGALLNAEPALAEEFGGTYLGADTLQAVEQMVQILEGGV</sequence>
<feature type="domain" description="HTH merR-type" evidence="4">
    <location>
        <begin position="7"/>
        <end position="76"/>
    </location>
</feature>
<dbReference type="InterPro" id="IPR000551">
    <property type="entry name" value="MerR-type_HTH_dom"/>
</dbReference>
<evidence type="ECO:0000256" key="3">
    <source>
        <dbReference type="ARBA" id="ARBA00023163"/>
    </source>
</evidence>
<dbReference type="SUPFAM" id="SSF52242">
    <property type="entry name" value="Cobalamin (vitamin B12)-binding domain"/>
    <property type="match status" value="1"/>
</dbReference>
<dbReference type="GO" id="GO:0003677">
    <property type="term" value="F:DNA binding"/>
    <property type="evidence" value="ECO:0007669"/>
    <property type="project" value="UniProtKB-KW"/>
</dbReference>
<keyword evidence="3" id="KW-0804">Transcription</keyword>
<dbReference type="GO" id="GO:0046872">
    <property type="term" value="F:metal ion binding"/>
    <property type="evidence" value="ECO:0007669"/>
    <property type="project" value="InterPro"/>
</dbReference>
<evidence type="ECO:0000259" key="4">
    <source>
        <dbReference type="PROSITE" id="PS50937"/>
    </source>
</evidence>
<dbReference type="PANTHER" id="PTHR30204">
    <property type="entry name" value="REDOX-CYCLING DRUG-SENSING TRANSCRIPTIONAL ACTIVATOR SOXR"/>
    <property type="match status" value="1"/>
</dbReference>
<dbReference type="InterPro" id="IPR036724">
    <property type="entry name" value="Cobalamin-bd_sf"/>
</dbReference>
<dbReference type="InterPro" id="IPR036594">
    <property type="entry name" value="Meth_synthase_dom"/>
</dbReference>
<reference evidence="6 7" key="1">
    <citation type="submission" date="2019-07" db="EMBL/GenBank/DDBJ databases">
        <title>Whole genome shotgun sequence of Deinococcus cellulosilyticus NBRC 106333.</title>
        <authorList>
            <person name="Hosoyama A."/>
            <person name="Uohara A."/>
            <person name="Ohji S."/>
            <person name="Ichikawa N."/>
        </authorList>
    </citation>
    <scope>NUCLEOTIDE SEQUENCE [LARGE SCALE GENOMIC DNA]</scope>
    <source>
        <strain evidence="6 7">NBRC 106333</strain>
    </source>
</reference>
<dbReference type="InterPro" id="IPR009061">
    <property type="entry name" value="DNA-bd_dom_put_sf"/>
</dbReference>
<accession>A0A511N8E8</accession>
<organism evidence="6 7">
    <name type="scientific">Deinococcus cellulosilyticus (strain DSM 18568 / NBRC 106333 / KACC 11606 / 5516J-15)</name>
    <dbReference type="NCBI Taxonomy" id="1223518"/>
    <lineage>
        <taxon>Bacteria</taxon>
        <taxon>Thermotogati</taxon>
        <taxon>Deinococcota</taxon>
        <taxon>Deinococci</taxon>
        <taxon>Deinococcales</taxon>
        <taxon>Deinococcaceae</taxon>
        <taxon>Deinococcus</taxon>
    </lineage>
</organism>
<dbReference type="PROSITE" id="PS50937">
    <property type="entry name" value="HTH_MERR_2"/>
    <property type="match status" value="1"/>
</dbReference>
<evidence type="ECO:0000256" key="1">
    <source>
        <dbReference type="ARBA" id="ARBA00023015"/>
    </source>
</evidence>
<dbReference type="InterPro" id="IPR006158">
    <property type="entry name" value="Cobalamin-bd"/>
</dbReference>
<keyword evidence="7" id="KW-1185">Reference proteome</keyword>
<dbReference type="PANTHER" id="PTHR30204:SF67">
    <property type="entry name" value="HTH-TYPE TRANSCRIPTIONAL REGULATOR MLRA-RELATED"/>
    <property type="match status" value="1"/>
</dbReference>
<dbReference type="GO" id="GO:0031419">
    <property type="term" value="F:cobalamin binding"/>
    <property type="evidence" value="ECO:0007669"/>
    <property type="project" value="InterPro"/>
</dbReference>
<dbReference type="Gene3D" id="3.40.50.280">
    <property type="entry name" value="Cobalamin-binding domain"/>
    <property type="match status" value="1"/>
</dbReference>
<dbReference type="PROSITE" id="PS51332">
    <property type="entry name" value="B12_BINDING"/>
    <property type="match status" value="1"/>
</dbReference>
<dbReference type="CDD" id="cd01104">
    <property type="entry name" value="HTH_MlrA-CarA"/>
    <property type="match status" value="1"/>
</dbReference>